<dbReference type="AlphaFoldDB" id="A0A1I0KC21"/>
<dbReference type="Proteomes" id="UP000199181">
    <property type="component" value="Unassembled WGS sequence"/>
</dbReference>
<evidence type="ECO:0000256" key="1">
    <source>
        <dbReference type="ARBA" id="ARBA00023002"/>
    </source>
</evidence>
<organism evidence="3 4">
    <name type="scientific">Stigmatella erecta</name>
    <dbReference type="NCBI Taxonomy" id="83460"/>
    <lineage>
        <taxon>Bacteria</taxon>
        <taxon>Pseudomonadati</taxon>
        <taxon>Myxococcota</taxon>
        <taxon>Myxococcia</taxon>
        <taxon>Myxococcales</taxon>
        <taxon>Cystobacterineae</taxon>
        <taxon>Archangiaceae</taxon>
        <taxon>Stigmatella</taxon>
    </lineage>
</organism>
<dbReference type="InterPro" id="IPR016162">
    <property type="entry name" value="Ald_DH_N"/>
</dbReference>
<dbReference type="GO" id="GO:0004491">
    <property type="term" value="F:methylmalonate-semialdehyde dehydrogenase (acylating, NAD) activity"/>
    <property type="evidence" value="ECO:0007669"/>
    <property type="project" value="InterPro"/>
</dbReference>
<gene>
    <name evidence="3" type="ORF">SAMN05443639_11022</name>
</gene>
<evidence type="ECO:0000259" key="2">
    <source>
        <dbReference type="Pfam" id="PF00171"/>
    </source>
</evidence>
<keyword evidence="4" id="KW-1185">Reference proteome</keyword>
<dbReference type="EMBL" id="FOIJ01000010">
    <property type="protein sequence ID" value="SEU21584.1"/>
    <property type="molecule type" value="Genomic_DNA"/>
</dbReference>
<name>A0A1I0KC21_9BACT</name>
<dbReference type="Pfam" id="PF00171">
    <property type="entry name" value="Aldedh"/>
    <property type="match status" value="1"/>
</dbReference>
<protein>
    <submittedName>
        <fullName evidence="3">Methylmalonate-semialdehyde dehydrogenase [acylating]</fullName>
    </submittedName>
</protein>
<sequence>MVCRNLVGGEWVSPVGAELLEVRSPYTGGVIGRVPLTPLSGVSPVVEAAKKAAVGWQAVGLRERTVHLARFRALLEKNLERLAHLAASEAGKTVGEARAGLLKGLEVCDFSLALQNLDTGGAMEVSRGVTCEFRREPLGVVAGITPFNFPAMVPMWMIPTALAVGNAFILKPSEKVPLTACALGELMLEAGVPPGVFSIVHGGKEAVQGLLEHPDVQAVGFVGSSAVARRVYAEGAARGKRVLALGGAKNHLIVVPDADPALTPQAVLDSFTGCAGQRCMAASVLVAVGDVQSLLDEVARRAAALEVGPGMGALIDRASQERLEAAIARAESEGARVLVDGRGKKPQGAAWAGGHWLGPTILDHVRPDMEAAQRELFGPLISIVRVPTLSAALELEAASPYGNAASIFTTNGAVAQQVVEHARAGMVGVNVGVPVPREPFSFGGINESRFGHGDITGPGGVEFWSQTKKVTRKWTARTDGSWMS</sequence>
<proteinExistence type="predicted"/>
<evidence type="ECO:0000313" key="4">
    <source>
        <dbReference type="Proteomes" id="UP000199181"/>
    </source>
</evidence>
<reference evidence="4" key="1">
    <citation type="submission" date="2016-10" db="EMBL/GenBank/DDBJ databases">
        <authorList>
            <person name="Varghese N."/>
            <person name="Submissions S."/>
        </authorList>
    </citation>
    <scope>NUCLEOTIDE SEQUENCE [LARGE SCALE GENOMIC DNA]</scope>
    <source>
        <strain evidence="4">DSM 16858</strain>
    </source>
</reference>
<dbReference type="InterPro" id="IPR015590">
    <property type="entry name" value="Aldehyde_DH_dom"/>
</dbReference>
<feature type="domain" description="Aldehyde dehydrogenase" evidence="2">
    <location>
        <begin position="11"/>
        <end position="470"/>
    </location>
</feature>
<dbReference type="Gene3D" id="3.40.605.10">
    <property type="entry name" value="Aldehyde Dehydrogenase, Chain A, domain 1"/>
    <property type="match status" value="1"/>
</dbReference>
<dbReference type="GO" id="GO:0006574">
    <property type="term" value="P:L-valine catabolic process"/>
    <property type="evidence" value="ECO:0007669"/>
    <property type="project" value="TreeGrafter"/>
</dbReference>
<dbReference type="InterPro" id="IPR016163">
    <property type="entry name" value="Ald_DH_C"/>
</dbReference>
<dbReference type="PANTHER" id="PTHR43866:SF4">
    <property type="entry name" value="MALONATE-SEMIALDEHYDE DEHYDROGENASE"/>
    <property type="match status" value="1"/>
</dbReference>
<dbReference type="PANTHER" id="PTHR43866">
    <property type="entry name" value="MALONATE-SEMIALDEHYDE DEHYDROGENASE"/>
    <property type="match status" value="1"/>
</dbReference>
<keyword evidence="1" id="KW-0560">Oxidoreductase</keyword>
<dbReference type="Gene3D" id="3.40.309.10">
    <property type="entry name" value="Aldehyde Dehydrogenase, Chain A, domain 2"/>
    <property type="match status" value="1"/>
</dbReference>
<evidence type="ECO:0000313" key="3">
    <source>
        <dbReference type="EMBL" id="SEU21584.1"/>
    </source>
</evidence>
<accession>A0A1I0KC21</accession>
<dbReference type="FunFam" id="3.40.309.10:FF:000002">
    <property type="entry name" value="Methylmalonate-semialdehyde dehydrogenase (Acylating)"/>
    <property type="match status" value="1"/>
</dbReference>
<dbReference type="SUPFAM" id="SSF53720">
    <property type="entry name" value="ALDH-like"/>
    <property type="match status" value="1"/>
</dbReference>
<dbReference type="GO" id="GO:0006210">
    <property type="term" value="P:thymine catabolic process"/>
    <property type="evidence" value="ECO:0007669"/>
    <property type="project" value="TreeGrafter"/>
</dbReference>
<dbReference type="InterPro" id="IPR016161">
    <property type="entry name" value="Ald_DH/histidinol_DH"/>
</dbReference>
<dbReference type="InterPro" id="IPR010061">
    <property type="entry name" value="MeMal-semiAld_DH"/>
</dbReference>
<dbReference type="NCBIfam" id="TIGR01722">
    <property type="entry name" value="MMSDH"/>
    <property type="match status" value="1"/>
</dbReference>